<gene>
    <name evidence="1" type="ORF">KSP39_PZI006783</name>
</gene>
<accession>A0AAP0BPI8</accession>
<dbReference type="PANTHER" id="PTHR39104">
    <property type="entry name" value="AMINO ACID-LIGASE"/>
    <property type="match status" value="1"/>
</dbReference>
<evidence type="ECO:0000313" key="2">
    <source>
        <dbReference type="Proteomes" id="UP001418222"/>
    </source>
</evidence>
<evidence type="ECO:0000313" key="1">
    <source>
        <dbReference type="EMBL" id="KAK8946493.1"/>
    </source>
</evidence>
<proteinExistence type="predicted"/>
<dbReference type="AlphaFoldDB" id="A0AAP0BPI8"/>
<dbReference type="PANTHER" id="PTHR39104:SF1">
    <property type="entry name" value="AMINO ACID-LIGASE"/>
    <property type="match status" value="1"/>
</dbReference>
<comment type="caution">
    <text evidence="1">The sequence shown here is derived from an EMBL/GenBank/DDBJ whole genome shotgun (WGS) entry which is preliminary data.</text>
</comment>
<dbReference type="Proteomes" id="UP001418222">
    <property type="component" value="Unassembled WGS sequence"/>
</dbReference>
<dbReference type="EMBL" id="JBBWWQ010000005">
    <property type="protein sequence ID" value="KAK8946493.1"/>
    <property type="molecule type" value="Genomic_DNA"/>
</dbReference>
<organism evidence="1 2">
    <name type="scientific">Platanthera zijinensis</name>
    <dbReference type="NCBI Taxonomy" id="2320716"/>
    <lineage>
        <taxon>Eukaryota</taxon>
        <taxon>Viridiplantae</taxon>
        <taxon>Streptophyta</taxon>
        <taxon>Embryophyta</taxon>
        <taxon>Tracheophyta</taxon>
        <taxon>Spermatophyta</taxon>
        <taxon>Magnoliopsida</taxon>
        <taxon>Liliopsida</taxon>
        <taxon>Asparagales</taxon>
        <taxon>Orchidaceae</taxon>
        <taxon>Orchidoideae</taxon>
        <taxon>Orchideae</taxon>
        <taxon>Orchidinae</taxon>
        <taxon>Platanthera</taxon>
    </lineage>
</organism>
<reference evidence="1 2" key="1">
    <citation type="journal article" date="2022" name="Nat. Plants">
        <title>Genomes of leafy and leafless Platanthera orchids illuminate the evolution of mycoheterotrophy.</title>
        <authorList>
            <person name="Li M.H."/>
            <person name="Liu K.W."/>
            <person name="Li Z."/>
            <person name="Lu H.C."/>
            <person name="Ye Q.L."/>
            <person name="Zhang D."/>
            <person name="Wang J.Y."/>
            <person name="Li Y.F."/>
            <person name="Zhong Z.M."/>
            <person name="Liu X."/>
            <person name="Yu X."/>
            <person name="Liu D.K."/>
            <person name="Tu X.D."/>
            <person name="Liu B."/>
            <person name="Hao Y."/>
            <person name="Liao X.Y."/>
            <person name="Jiang Y.T."/>
            <person name="Sun W.H."/>
            <person name="Chen J."/>
            <person name="Chen Y.Q."/>
            <person name="Ai Y."/>
            <person name="Zhai J.W."/>
            <person name="Wu S.S."/>
            <person name="Zhou Z."/>
            <person name="Hsiao Y.Y."/>
            <person name="Wu W.L."/>
            <person name="Chen Y.Y."/>
            <person name="Lin Y.F."/>
            <person name="Hsu J.L."/>
            <person name="Li C.Y."/>
            <person name="Wang Z.W."/>
            <person name="Zhao X."/>
            <person name="Zhong W.Y."/>
            <person name="Ma X.K."/>
            <person name="Ma L."/>
            <person name="Huang J."/>
            <person name="Chen G.Z."/>
            <person name="Huang M.Z."/>
            <person name="Huang L."/>
            <person name="Peng D.H."/>
            <person name="Luo Y.B."/>
            <person name="Zou S.Q."/>
            <person name="Chen S.P."/>
            <person name="Lan S."/>
            <person name="Tsai W.C."/>
            <person name="Van de Peer Y."/>
            <person name="Liu Z.J."/>
        </authorList>
    </citation>
    <scope>NUCLEOTIDE SEQUENCE [LARGE SCALE GENOMIC DNA]</scope>
    <source>
        <strain evidence="1">Lor287</strain>
    </source>
</reference>
<keyword evidence="2" id="KW-1185">Reference proteome</keyword>
<protein>
    <submittedName>
        <fullName evidence="1">Uncharacterized protein</fullName>
    </submittedName>
</protein>
<sequence length="96" mass="9845">MKSVALKLAADAGTTEEITIPIRGGAGVNLGAIGWALGLEPSTVRLNGYFLSRGTDFVSSLPWNSLLSFFAARGLPDGESPLDSILVQGKAVGQAG</sequence>
<name>A0AAP0BPI8_9ASPA</name>